<reference evidence="2 3" key="1">
    <citation type="journal article" date="2020" name="IScience">
        <title>Genome Sequencing of the Endangered Kingdonia uniflora (Circaeasteraceae, Ranunculales) Reveals Potential Mechanisms of Evolutionary Specialization.</title>
        <authorList>
            <person name="Sun Y."/>
            <person name="Deng T."/>
            <person name="Zhang A."/>
            <person name="Moore M.J."/>
            <person name="Landis J.B."/>
            <person name="Lin N."/>
            <person name="Zhang H."/>
            <person name="Zhang X."/>
            <person name="Huang J."/>
            <person name="Zhang X."/>
            <person name="Sun H."/>
            <person name="Wang H."/>
        </authorList>
    </citation>
    <scope>NUCLEOTIDE SEQUENCE [LARGE SCALE GENOMIC DNA]</scope>
    <source>
        <strain evidence="2">TB1705</strain>
        <tissue evidence="2">Leaf</tissue>
    </source>
</reference>
<evidence type="ECO:0000313" key="2">
    <source>
        <dbReference type="EMBL" id="KAF6138983.1"/>
    </source>
</evidence>
<accession>A0A7J7L8Q9</accession>
<feature type="transmembrane region" description="Helical" evidence="1">
    <location>
        <begin position="21"/>
        <end position="45"/>
    </location>
</feature>
<keyword evidence="1" id="KW-0472">Membrane</keyword>
<keyword evidence="1" id="KW-0812">Transmembrane</keyword>
<gene>
    <name evidence="2" type="ORF">GIB67_010709</name>
</gene>
<dbReference type="AlphaFoldDB" id="A0A7J7L8Q9"/>
<dbReference type="EMBL" id="JACGCM010002535">
    <property type="protein sequence ID" value="KAF6138983.1"/>
    <property type="molecule type" value="Genomic_DNA"/>
</dbReference>
<sequence>MMALNEEHEEPHGQVELVEKFVLYLFYDVAVLVLNLSHALLVIAMNLSETDMQLDLVQETMKNHIEAPAIGAAPAIEPPVVGVPIVDAPVIGSSSSTTEIGAVVVRLQQVTPGKGLEVVKDLMLNDDIEVGREVNFKAISFEYDGDLLVEKVKSEEDQPQVAEEEDSEPPTIVVYYNGKKDVQHANETMVVAEVQTMGVAEVATTDIVFFNYEEIIGEAYQLVLMKSEVDATLKKRHALTKEEINERAFKMVINVYIKALIQYFDTQHRALEDKEKIAVMDVFFCQYIGRAFNVWTRNMSSPEGVELKKKPIWEKKSSKQWDRTTSNYINQ</sequence>
<organism evidence="2 3">
    <name type="scientific">Kingdonia uniflora</name>
    <dbReference type="NCBI Taxonomy" id="39325"/>
    <lineage>
        <taxon>Eukaryota</taxon>
        <taxon>Viridiplantae</taxon>
        <taxon>Streptophyta</taxon>
        <taxon>Embryophyta</taxon>
        <taxon>Tracheophyta</taxon>
        <taxon>Spermatophyta</taxon>
        <taxon>Magnoliopsida</taxon>
        <taxon>Ranunculales</taxon>
        <taxon>Circaeasteraceae</taxon>
        <taxon>Kingdonia</taxon>
    </lineage>
</organism>
<name>A0A7J7L8Q9_9MAGN</name>
<proteinExistence type="predicted"/>
<keyword evidence="3" id="KW-1185">Reference proteome</keyword>
<dbReference type="Proteomes" id="UP000541444">
    <property type="component" value="Unassembled WGS sequence"/>
</dbReference>
<evidence type="ECO:0000256" key="1">
    <source>
        <dbReference type="SAM" id="Phobius"/>
    </source>
</evidence>
<protein>
    <submittedName>
        <fullName evidence="2">Uncharacterized protein</fullName>
    </submittedName>
</protein>
<evidence type="ECO:0000313" key="3">
    <source>
        <dbReference type="Proteomes" id="UP000541444"/>
    </source>
</evidence>
<keyword evidence="1" id="KW-1133">Transmembrane helix</keyword>
<comment type="caution">
    <text evidence="2">The sequence shown here is derived from an EMBL/GenBank/DDBJ whole genome shotgun (WGS) entry which is preliminary data.</text>
</comment>